<evidence type="ECO:0000256" key="8">
    <source>
        <dbReference type="ARBA" id="ARBA00023295"/>
    </source>
</evidence>
<dbReference type="GO" id="GO:0004040">
    <property type="term" value="F:amidase activity"/>
    <property type="evidence" value="ECO:0007669"/>
    <property type="project" value="InterPro"/>
</dbReference>
<evidence type="ECO:0000256" key="7">
    <source>
        <dbReference type="ARBA" id="ARBA00022801"/>
    </source>
</evidence>
<keyword evidence="7 13" id="KW-0378">Hydrolase</keyword>
<evidence type="ECO:0000256" key="9">
    <source>
        <dbReference type="ARBA" id="ARBA00023316"/>
    </source>
</evidence>
<keyword evidence="14" id="KW-1185">Reference proteome</keyword>
<dbReference type="KEGG" id="tak:Tharo_0338"/>
<evidence type="ECO:0000256" key="11">
    <source>
        <dbReference type="SAM" id="MobiDB-lite"/>
    </source>
</evidence>
<dbReference type="EMBL" id="CP028339">
    <property type="protein sequence ID" value="AVR87288.1"/>
    <property type="molecule type" value="Genomic_DNA"/>
</dbReference>
<dbReference type="Pfam" id="PF10135">
    <property type="entry name" value="Rod-binding"/>
    <property type="match status" value="1"/>
</dbReference>
<dbReference type="InterPro" id="IPR019301">
    <property type="entry name" value="Flagellar_prot_FlgJ_N"/>
</dbReference>
<evidence type="ECO:0000256" key="3">
    <source>
        <dbReference type="ARBA" id="ARBA00006880"/>
    </source>
</evidence>
<dbReference type="GO" id="GO:0044780">
    <property type="term" value="P:bacterial-type flagellum assembly"/>
    <property type="evidence" value="ECO:0007669"/>
    <property type="project" value="InterPro"/>
</dbReference>
<feature type="region of interest" description="Disordered" evidence="11">
    <location>
        <begin position="146"/>
        <end position="185"/>
    </location>
</feature>
<evidence type="ECO:0000256" key="1">
    <source>
        <dbReference type="ARBA" id="ARBA00002954"/>
    </source>
</evidence>
<dbReference type="InterPro" id="IPR013377">
    <property type="entry name" value="FlgJ"/>
</dbReference>
<dbReference type="PANTHER" id="PTHR33308">
    <property type="entry name" value="PEPTIDOGLYCAN HYDROLASE FLGJ"/>
    <property type="match status" value="1"/>
</dbReference>
<feature type="compositionally biased region" description="Low complexity" evidence="11">
    <location>
        <begin position="163"/>
        <end position="178"/>
    </location>
</feature>
<name>A0A2R4BIY8_THAAR</name>
<accession>A0A2R4BIY8</accession>
<dbReference type="PANTHER" id="PTHR33308:SF9">
    <property type="entry name" value="PEPTIDOGLYCAN HYDROLASE FLGJ"/>
    <property type="match status" value="1"/>
</dbReference>
<evidence type="ECO:0000256" key="5">
    <source>
        <dbReference type="ARBA" id="ARBA00013433"/>
    </source>
</evidence>
<keyword evidence="6" id="KW-0574">Periplasm</keyword>
<dbReference type="InterPro" id="IPR002901">
    <property type="entry name" value="MGlyc_endo_b_GlcNAc-like_dom"/>
</dbReference>
<comment type="similarity">
    <text evidence="3">In the N-terminal section; belongs to the FlgJ family.</text>
</comment>
<keyword evidence="13" id="KW-0969">Cilium</keyword>
<keyword evidence="13" id="KW-0282">Flagellum</keyword>
<dbReference type="SMART" id="SM00047">
    <property type="entry name" value="LYZ2"/>
    <property type="match status" value="1"/>
</dbReference>
<dbReference type="NCBIfam" id="TIGR02541">
    <property type="entry name" value="flagell_FlgJ"/>
    <property type="match status" value="1"/>
</dbReference>
<evidence type="ECO:0000256" key="2">
    <source>
        <dbReference type="ARBA" id="ARBA00004418"/>
    </source>
</evidence>
<evidence type="ECO:0000256" key="4">
    <source>
        <dbReference type="ARBA" id="ARBA00007974"/>
    </source>
</evidence>
<dbReference type="AlphaFoldDB" id="A0A2R4BIY8"/>
<dbReference type="RefSeq" id="WP_107219720.1">
    <property type="nucleotide sequence ID" value="NZ_CP028339.1"/>
</dbReference>
<dbReference type="GO" id="GO:0042597">
    <property type="term" value="C:periplasmic space"/>
    <property type="evidence" value="ECO:0007669"/>
    <property type="project" value="UniProtKB-SubCell"/>
</dbReference>
<dbReference type="GO" id="GO:0071973">
    <property type="term" value="P:bacterial-type flagellum-dependent cell motility"/>
    <property type="evidence" value="ECO:0007669"/>
    <property type="project" value="TreeGrafter"/>
</dbReference>
<comment type="function">
    <text evidence="1">Flagellum-specific muramidase which hydrolyzes the peptidoglycan layer to assemble the rod structure in the periplasmic space.</text>
</comment>
<dbReference type="InterPro" id="IPR051056">
    <property type="entry name" value="Glycosyl_Hydrolase_73"/>
</dbReference>
<evidence type="ECO:0000256" key="6">
    <source>
        <dbReference type="ARBA" id="ARBA00022764"/>
    </source>
</evidence>
<sequence length="408" mass="42568">MSLPADRASLALDVHGLQRLKRAAREDSAAAVDEAARQFEALFVQKMLEGMRATIPESGLYDERNGQFYTALLDQQQAQNIAGRGIGLARMLSAQLQAQLQAQRPSGAQPAASASPDGASPDGASGAAPPATPRRLDARLQAPLPAPVQAPVPGATRAPLQAPAPASGAEPGAGATPGISGDRARWRGGERLVPAIDPAPAQPPRYRAPPQAALAPWGRDSMPPAAAPAASFAALPEHAREFVSRIAAPARAAARASGVPAELIIAQAALETGWGQRRISAADGRDSHNLFGIKAGAEWKGAVSEVRTHEYIDGKRQVQTARFRVYPSYEQAFTDYARLIARSPRYAEVRSAPDAHAAARALQQGGYATDPAYADKLGAILDRIGGGRGLAALRPPLAALRPGTLPDG</sequence>
<protein>
    <recommendedName>
        <fullName evidence="5">Peptidoglycan hydrolase FlgJ</fullName>
    </recommendedName>
    <alternativeName>
        <fullName evidence="10">Muramidase FlgJ</fullName>
    </alternativeName>
</protein>
<dbReference type="OrthoDB" id="289937at2"/>
<dbReference type="PRINTS" id="PR01002">
    <property type="entry name" value="FLGFLGJ"/>
</dbReference>
<dbReference type="Gene3D" id="1.10.530.10">
    <property type="match status" value="1"/>
</dbReference>
<keyword evidence="9" id="KW-0961">Cell wall biogenesis/degradation</keyword>
<keyword evidence="13" id="KW-0966">Cell projection</keyword>
<gene>
    <name evidence="13" type="ORF">Tharo_0338</name>
</gene>
<dbReference type="GO" id="GO:0071555">
    <property type="term" value="P:cell wall organization"/>
    <property type="evidence" value="ECO:0007669"/>
    <property type="project" value="UniProtKB-KW"/>
</dbReference>
<dbReference type="Proteomes" id="UP000241885">
    <property type="component" value="Chromosome"/>
</dbReference>
<keyword evidence="8" id="KW-0326">Glycosidase</keyword>
<evidence type="ECO:0000313" key="13">
    <source>
        <dbReference type="EMBL" id="AVR87288.1"/>
    </source>
</evidence>
<dbReference type="InterPro" id="IPR023346">
    <property type="entry name" value="Lysozyme-like_dom_sf"/>
</dbReference>
<reference evidence="13 14" key="1">
    <citation type="submission" date="2018-03" db="EMBL/GenBank/DDBJ databases">
        <title>Complete genome sequence of Thauera aromatica, a model organism for studying aromatic compound degradation under denitrifying conditions.</title>
        <authorList>
            <person name="Lo H.-Y."/>
            <person name="Goris T."/>
            <person name="Boll M."/>
            <person name="Mueller J.A."/>
        </authorList>
    </citation>
    <scope>NUCLEOTIDE SEQUENCE [LARGE SCALE GENOMIC DNA]</scope>
    <source>
        <strain evidence="13 14">K172</strain>
    </source>
</reference>
<feature type="compositionally biased region" description="Low complexity" evidence="11">
    <location>
        <begin position="100"/>
        <end position="129"/>
    </location>
</feature>
<organism evidence="13 14">
    <name type="scientific">Thauera aromatica K172</name>
    <dbReference type="NCBI Taxonomy" id="44139"/>
    <lineage>
        <taxon>Bacteria</taxon>
        <taxon>Pseudomonadati</taxon>
        <taxon>Pseudomonadota</taxon>
        <taxon>Betaproteobacteria</taxon>
        <taxon>Rhodocyclales</taxon>
        <taxon>Zoogloeaceae</taxon>
        <taxon>Thauera</taxon>
    </lineage>
</organism>
<dbReference type="Pfam" id="PF01832">
    <property type="entry name" value="Glucosaminidase"/>
    <property type="match status" value="1"/>
</dbReference>
<evidence type="ECO:0000259" key="12">
    <source>
        <dbReference type="SMART" id="SM00047"/>
    </source>
</evidence>
<dbReference type="Gene3D" id="2.10.70.40">
    <property type="entry name" value="peptidoglycan hydrolase"/>
    <property type="match status" value="1"/>
</dbReference>
<proteinExistence type="inferred from homology"/>
<dbReference type="SUPFAM" id="SSF53955">
    <property type="entry name" value="Lysozyme-like"/>
    <property type="match status" value="1"/>
</dbReference>
<comment type="subcellular location">
    <subcellularLocation>
        <location evidence="2">Periplasm</location>
    </subcellularLocation>
</comment>
<comment type="similarity">
    <text evidence="4">In the C-terminal section; belongs to the glycosyl hydrolase 73 family.</text>
</comment>
<feature type="domain" description="Mannosyl-glycoprotein endo-beta-N-acetylglucosamidase-like" evidence="12">
    <location>
        <begin position="232"/>
        <end position="385"/>
    </location>
</feature>
<evidence type="ECO:0000256" key="10">
    <source>
        <dbReference type="ARBA" id="ARBA00030835"/>
    </source>
</evidence>
<feature type="region of interest" description="Disordered" evidence="11">
    <location>
        <begin position="100"/>
        <end position="133"/>
    </location>
</feature>
<evidence type="ECO:0000313" key="14">
    <source>
        <dbReference type="Proteomes" id="UP000241885"/>
    </source>
</evidence>
<dbReference type="GO" id="GO:0016798">
    <property type="term" value="F:hydrolase activity, acting on glycosyl bonds"/>
    <property type="evidence" value="ECO:0007669"/>
    <property type="project" value="UniProtKB-KW"/>
</dbReference>